<gene>
    <name evidence="7" type="ORF">E6H05_02245</name>
</gene>
<keyword evidence="2" id="KW-1003">Cell membrane</keyword>
<evidence type="ECO:0000313" key="7">
    <source>
        <dbReference type="EMBL" id="TMI76844.1"/>
    </source>
</evidence>
<dbReference type="Proteomes" id="UP000318834">
    <property type="component" value="Unassembled WGS sequence"/>
</dbReference>
<keyword evidence="5 6" id="KW-0472">Membrane</keyword>
<feature type="transmembrane region" description="Helical" evidence="6">
    <location>
        <begin position="347"/>
        <end position="365"/>
    </location>
</feature>
<sequence>MEPTAKTARGLWRSVVQTGALWGAGAIFLALVGLVEAVSHRQIVAGVLSLAYALLLLAGLGAGIQVSRRWAGTAAWQRIVGGALAGALVGVAVGLLVVVGRSVNLRIMLINASPALYEILSFGLGVGGVPLMVLAQTGAGAIGAATPLLPPVFRRPVMAGLGTAFVIGLFQDLVQLMLQSGVRASLRSLLFTGDGLALHGAVLLFVFAAGVNVLRARYRAPASRWAVGLSPQRRQVLRWITLGAVFAAILILPWVAGLFISQVLVLVGLYTLMGLGLNLEVGFAGLLDLGFVAFFAIGAYTVGLLTTTGPLAVAHLAWWTVVPIATVVSLIAGVFFGLPILRIRGDYLAIATLGFGEIIRLLVLSDFLRPWLGGSQGVLGIPKPVLVGLEFRGPQQLIYLTVAASALVAFVAARLRDSRLGRAWMAVREDEDVAEALGINTVNVKLLAYGIGGAFAGVSGAIFAVMLGSVFPHSFNVLISINVLALIIVGGMGSLPGVMVGSLALVGLPELLREFSDFRFLVYGAVLIVMMQLRPEGLWPTAVARRELHDEAQAPAVPGHAVELAGAKEGDG</sequence>
<feature type="transmembrane region" description="Helical" evidence="6">
    <location>
        <begin position="196"/>
        <end position="215"/>
    </location>
</feature>
<dbReference type="InterPro" id="IPR043428">
    <property type="entry name" value="LivM-like"/>
</dbReference>
<dbReference type="Pfam" id="PF02653">
    <property type="entry name" value="BPD_transp_2"/>
    <property type="match status" value="1"/>
</dbReference>
<feature type="transmembrane region" description="Helical" evidence="6">
    <location>
        <begin position="477"/>
        <end position="506"/>
    </location>
</feature>
<keyword evidence="3 6" id="KW-0812">Transmembrane</keyword>
<proteinExistence type="predicted"/>
<dbReference type="CDD" id="cd06581">
    <property type="entry name" value="TM_PBP1_LivM_like"/>
    <property type="match status" value="1"/>
</dbReference>
<feature type="transmembrane region" description="Helical" evidence="6">
    <location>
        <begin position="286"/>
        <end position="305"/>
    </location>
</feature>
<evidence type="ECO:0000256" key="2">
    <source>
        <dbReference type="ARBA" id="ARBA00022475"/>
    </source>
</evidence>
<feature type="transmembrane region" description="Helical" evidence="6">
    <location>
        <begin position="43"/>
        <end position="67"/>
    </location>
</feature>
<reference evidence="7 8" key="1">
    <citation type="journal article" date="2019" name="Nat. Microbiol.">
        <title>Mediterranean grassland soil C-N compound turnover is dependent on rainfall and depth, and is mediated by genomically divergent microorganisms.</title>
        <authorList>
            <person name="Diamond S."/>
            <person name="Andeer P.F."/>
            <person name="Li Z."/>
            <person name="Crits-Christoph A."/>
            <person name="Burstein D."/>
            <person name="Anantharaman K."/>
            <person name="Lane K.R."/>
            <person name="Thomas B.C."/>
            <person name="Pan C."/>
            <person name="Northen T.R."/>
            <person name="Banfield J.F."/>
        </authorList>
    </citation>
    <scope>NUCLEOTIDE SEQUENCE [LARGE SCALE GENOMIC DNA]</scope>
    <source>
        <strain evidence="7">NP_8</strain>
    </source>
</reference>
<dbReference type="AlphaFoldDB" id="A0A537IZT9"/>
<feature type="transmembrane region" description="Helical" evidence="6">
    <location>
        <begin position="397"/>
        <end position="415"/>
    </location>
</feature>
<evidence type="ECO:0000256" key="1">
    <source>
        <dbReference type="ARBA" id="ARBA00004651"/>
    </source>
</evidence>
<dbReference type="PANTHER" id="PTHR30482:SF10">
    <property type="entry name" value="HIGH-AFFINITY BRANCHED-CHAIN AMINO ACID TRANSPORT PROTEIN BRAE"/>
    <property type="match status" value="1"/>
</dbReference>
<feature type="transmembrane region" description="Helical" evidence="6">
    <location>
        <begin position="236"/>
        <end position="254"/>
    </location>
</feature>
<name>A0A537IZT9_9BACT</name>
<comment type="subcellular location">
    <subcellularLocation>
        <location evidence="1">Cell membrane</location>
        <topology evidence="1">Multi-pass membrane protein</topology>
    </subcellularLocation>
</comment>
<evidence type="ECO:0000256" key="5">
    <source>
        <dbReference type="ARBA" id="ARBA00023136"/>
    </source>
</evidence>
<dbReference type="PANTHER" id="PTHR30482">
    <property type="entry name" value="HIGH-AFFINITY BRANCHED-CHAIN AMINO ACID TRANSPORT SYSTEM PERMEASE"/>
    <property type="match status" value="1"/>
</dbReference>
<dbReference type="EMBL" id="VBAP01000009">
    <property type="protein sequence ID" value="TMI76844.1"/>
    <property type="molecule type" value="Genomic_DNA"/>
</dbReference>
<dbReference type="InterPro" id="IPR001851">
    <property type="entry name" value="ABC_transp_permease"/>
</dbReference>
<dbReference type="GO" id="GO:0005886">
    <property type="term" value="C:plasma membrane"/>
    <property type="evidence" value="ECO:0007669"/>
    <property type="project" value="UniProtKB-SubCell"/>
</dbReference>
<organism evidence="7 8">
    <name type="scientific">Candidatus Segetimicrobium genomatis</name>
    <dbReference type="NCBI Taxonomy" id="2569760"/>
    <lineage>
        <taxon>Bacteria</taxon>
        <taxon>Bacillati</taxon>
        <taxon>Candidatus Sysuimicrobiota</taxon>
        <taxon>Candidatus Sysuimicrobiia</taxon>
        <taxon>Candidatus Sysuimicrobiales</taxon>
        <taxon>Candidatus Segetimicrobiaceae</taxon>
        <taxon>Candidatus Segetimicrobium</taxon>
    </lineage>
</organism>
<accession>A0A537IZT9</accession>
<feature type="transmembrane region" description="Helical" evidence="6">
    <location>
        <begin position="260"/>
        <end position="279"/>
    </location>
</feature>
<dbReference type="GO" id="GO:0015658">
    <property type="term" value="F:branched-chain amino acid transmembrane transporter activity"/>
    <property type="evidence" value="ECO:0007669"/>
    <property type="project" value="InterPro"/>
</dbReference>
<keyword evidence="4 6" id="KW-1133">Transmembrane helix</keyword>
<feature type="transmembrane region" description="Helical" evidence="6">
    <location>
        <begin position="317"/>
        <end position="340"/>
    </location>
</feature>
<feature type="transmembrane region" description="Helical" evidence="6">
    <location>
        <begin position="20"/>
        <end position="37"/>
    </location>
</feature>
<feature type="transmembrane region" description="Helical" evidence="6">
    <location>
        <begin position="446"/>
        <end position="471"/>
    </location>
</feature>
<feature type="transmembrane region" description="Helical" evidence="6">
    <location>
        <begin position="119"/>
        <end position="145"/>
    </location>
</feature>
<evidence type="ECO:0000313" key="8">
    <source>
        <dbReference type="Proteomes" id="UP000318834"/>
    </source>
</evidence>
<evidence type="ECO:0000256" key="6">
    <source>
        <dbReference type="SAM" id="Phobius"/>
    </source>
</evidence>
<comment type="caution">
    <text evidence="7">The sequence shown here is derived from an EMBL/GenBank/DDBJ whole genome shotgun (WGS) entry which is preliminary data.</text>
</comment>
<feature type="transmembrane region" description="Helical" evidence="6">
    <location>
        <begin position="79"/>
        <end position="99"/>
    </location>
</feature>
<protein>
    <submittedName>
        <fullName evidence="7">Branched-chain amino acid ABC transporter permease</fullName>
    </submittedName>
</protein>
<evidence type="ECO:0000256" key="3">
    <source>
        <dbReference type="ARBA" id="ARBA00022692"/>
    </source>
</evidence>
<evidence type="ECO:0000256" key="4">
    <source>
        <dbReference type="ARBA" id="ARBA00022989"/>
    </source>
</evidence>